<evidence type="ECO:0000256" key="3">
    <source>
        <dbReference type="RuleBase" id="RU367036"/>
    </source>
</evidence>
<evidence type="ECO:0000256" key="1">
    <source>
        <dbReference type="ARBA" id="ARBA00008861"/>
    </source>
</evidence>
<accession>A0A6V7H1T2</accession>
<sequence>MLFHIAAAAVLTNIAFMEIYSFYELADNIADNYYYLTRMYENLFKSPLHRVFVYGTLKRGEPNHSLIQDTSNGYAKFLGLGRTTTPYPLIIATHYNIPFLLKKPGFGHHIFGEVYDVDTQMLKKLDELEEHPTFYERSEENVLITPEAKAKASDNFEAISTLTKVWIYFLPRFRASLLESPMYSSYSNEGSHGLKYCEKYVRDPSYDHRRERGEYNKAGRPALTKLFCIKYDVALPPTPHHRRMNVSTLIMSFYAMRLAMRILCSFLQAIKRDSRGLSRYLP</sequence>
<dbReference type="InterPro" id="IPR009288">
    <property type="entry name" value="AIG2-like_dom"/>
</dbReference>
<protein>
    <recommendedName>
        <fullName evidence="3">Gamma-glutamylcyclotransferase family protein</fullName>
    </recommendedName>
</protein>
<proteinExistence type="inferred from homology"/>
<comment type="similarity">
    <text evidence="1 3">Belongs to the gamma-glutamylcyclotransferase family.</text>
</comment>
<evidence type="ECO:0000313" key="6">
    <source>
        <dbReference type="Proteomes" id="UP000752696"/>
    </source>
</evidence>
<keyword evidence="6" id="KW-1185">Reference proteome</keyword>
<dbReference type="InterPro" id="IPR039126">
    <property type="entry name" value="GGACT"/>
</dbReference>
<dbReference type="AlphaFoldDB" id="A0A6V7H1T2"/>
<dbReference type="InterPro" id="IPR036568">
    <property type="entry name" value="GGCT-like_sf"/>
</dbReference>
<feature type="domain" description="Gamma-glutamylcyclotransferase AIG2-like" evidence="4">
    <location>
        <begin position="51"/>
        <end position="172"/>
    </location>
</feature>
<dbReference type="InterPro" id="IPR013024">
    <property type="entry name" value="GGCT-like"/>
</dbReference>
<feature type="non-terminal residue" evidence="5">
    <location>
        <position position="282"/>
    </location>
</feature>
<feature type="active site" description="Proton acceptor" evidence="2">
    <location>
        <position position="129"/>
    </location>
</feature>
<reference evidence="5" key="1">
    <citation type="submission" date="2020-07" db="EMBL/GenBank/DDBJ databases">
        <authorList>
            <person name="Nazaruddin N."/>
        </authorList>
    </citation>
    <scope>NUCLEOTIDE SEQUENCE</scope>
</reference>
<name>A0A6V7H1T2_9HYME</name>
<organism evidence="5 6">
    <name type="scientific">Heterotrigona itama</name>
    <dbReference type="NCBI Taxonomy" id="395501"/>
    <lineage>
        <taxon>Eukaryota</taxon>
        <taxon>Metazoa</taxon>
        <taxon>Ecdysozoa</taxon>
        <taxon>Arthropoda</taxon>
        <taxon>Hexapoda</taxon>
        <taxon>Insecta</taxon>
        <taxon>Pterygota</taxon>
        <taxon>Neoptera</taxon>
        <taxon>Endopterygota</taxon>
        <taxon>Hymenoptera</taxon>
        <taxon>Apocrita</taxon>
        <taxon>Aculeata</taxon>
        <taxon>Apoidea</taxon>
        <taxon>Anthophila</taxon>
        <taxon>Apidae</taxon>
        <taxon>Heterotrigona</taxon>
    </lineage>
</organism>
<dbReference type="CDD" id="cd06661">
    <property type="entry name" value="GGCT_like"/>
    <property type="match status" value="1"/>
</dbReference>
<dbReference type="SUPFAM" id="SSF110857">
    <property type="entry name" value="Gamma-glutamyl cyclotransferase-like"/>
    <property type="match status" value="1"/>
</dbReference>
<dbReference type="PANTHER" id="PTHR12510:SF4">
    <property type="entry name" value="GAMMA-GLUTAMYLAMINECYCLOTRANSFERASE"/>
    <property type="match status" value="1"/>
</dbReference>
<dbReference type="Proteomes" id="UP000752696">
    <property type="component" value="Unassembled WGS sequence"/>
</dbReference>
<dbReference type="GO" id="GO:0005829">
    <property type="term" value="C:cytosol"/>
    <property type="evidence" value="ECO:0007669"/>
    <property type="project" value="TreeGrafter"/>
</dbReference>
<evidence type="ECO:0000259" key="4">
    <source>
        <dbReference type="Pfam" id="PF06094"/>
    </source>
</evidence>
<dbReference type="GO" id="GO:0061929">
    <property type="term" value="F:gamma-glutamylaminecyclotransferase activity"/>
    <property type="evidence" value="ECO:0007669"/>
    <property type="project" value="InterPro"/>
</dbReference>
<evidence type="ECO:0000313" key="5">
    <source>
        <dbReference type="EMBL" id="CAD1472722.1"/>
    </source>
</evidence>
<comment type="caution">
    <text evidence="5">The sequence shown here is derived from an EMBL/GenBank/DDBJ whole genome shotgun (WGS) entry which is preliminary data.</text>
</comment>
<gene>
    <name evidence="5" type="ORF">MHI_LOCUS315329</name>
</gene>
<dbReference type="Pfam" id="PF06094">
    <property type="entry name" value="GGACT"/>
    <property type="match status" value="1"/>
</dbReference>
<evidence type="ECO:0000256" key="2">
    <source>
        <dbReference type="PIRSR" id="PIRSR639126-1"/>
    </source>
</evidence>
<dbReference type="EMBL" id="CAJDYZ010005719">
    <property type="protein sequence ID" value="CAD1472722.1"/>
    <property type="molecule type" value="Genomic_DNA"/>
</dbReference>
<dbReference type="PANTHER" id="PTHR12510">
    <property type="entry name" value="TROPONIN C-AKIN-1 PROTEIN"/>
    <property type="match status" value="1"/>
</dbReference>
<dbReference type="OrthoDB" id="113620at2759"/>
<dbReference type="Gene3D" id="3.10.490.10">
    <property type="entry name" value="Gamma-glutamyl cyclotransferase-like"/>
    <property type="match status" value="1"/>
</dbReference>